<gene>
    <name evidence="1" type="ORF">R3P38DRAFT_3362779</name>
</gene>
<organism evidence="1 2">
    <name type="scientific">Favolaschia claudopus</name>
    <dbReference type="NCBI Taxonomy" id="2862362"/>
    <lineage>
        <taxon>Eukaryota</taxon>
        <taxon>Fungi</taxon>
        <taxon>Dikarya</taxon>
        <taxon>Basidiomycota</taxon>
        <taxon>Agaricomycotina</taxon>
        <taxon>Agaricomycetes</taxon>
        <taxon>Agaricomycetidae</taxon>
        <taxon>Agaricales</taxon>
        <taxon>Marasmiineae</taxon>
        <taxon>Mycenaceae</taxon>
        <taxon>Favolaschia</taxon>
    </lineage>
</organism>
<name>A0AAW0AMQ9_9AGAR</name>
<dbReference type="Proteomes" id="UP001362999">
    <property type="component" value="Unassembled WGS sequence"/>
</dbReference>
<accession>A0AAW0AMQ9</accession>
<keyword evidence="2" id="KW-1185">Reference proteome</keyword>
<protein>
    <recommendedName>
        <fullName evidence="3">Fungal N-terminal domain-containing protein</fullName>
    </recommendedName>
</protein>
<dbReference type="EMBL" id="JAWWNJ010000058">
    <property type="protein sequence ID" value="KAK7013987.1"/>
    <property type="molecule type" value="Genomic_DNA"/>
</dbReference>
<evidence type="ECO:0000313" key="2">
    <source>
        <dbReference type="Proteomes" id="UP001362999"/>
    </source>
</evidence>
<dbReference type="AlphaFoldDB" id="A0AAW0AMQ9"/>
<reference evidence="1 2" key="1">
    <citation type="journal article" date="2024" name="J Genomics">
        <title>Draft genome sequencing and assembly of Favolaschia claudopus CIRM-BRFM 2984 isolated from oak limbs.</title>
        <authorList>
            <person name="Navarro D."/>
            <person name="Drula E."/>
            <person name="Chaduli D."/>
            <person name="Cazenave R."/>
            <person name="Ahrendt S."/>
            <person name="Wang J."/>
            <person name="Lipzen A."/>
            <person name="Daum C."/>
            <person name="Barry K."/>
            <person name="Grigoriev I.V."/>
            <person name="Favel A."/>
            <person name="Rosso M.N."/>
            <person name="Martin F."/>
        </authorList>
    </citation>
    <scope>NUCLEOTIDE SEQUENCE [LARGE SCALE GENOMIC DNA]</scope>
    <source>
        <strain evidence="1 2">CIRM-BRFM 2984</strain>
    </source>
</reference>
<sequence length="510" mass="57508">MSANQHSLYLNLTKLALLEPPKVIQSLSGLLEVAASYACEAKRNQHSLYWTVSTFRDCLDEINDLTTKVTVDSKESWNIFDRYTSMIPNLEGLLLEFCAWSATESLGSNDLSGTDVQVDITFIDAWMKAKTELQKQNENLIRFLNFEPEARRNERTAKMELAYKCDDMNLYRAFVRKWADYPAVSTTLGQENFRSINEKLDAVASRENLPRTFRVQFIRVTMIIDISLSGRDMRVAQLAEVKKFWTVILELVDAVEVSSKGDTNDLSGMESAFENLRNYLIHEPAPPVSNPCFKLLPLLSKIVRPYYAVGLVLVIECRTLHAKFCENRTHQWRVYLDDAIQKTKNTLDAASAVTYDPHAEWKEVATVNASIGAAAASVKKCLTFYDLIDDAQGFENKIKDARVKDQERLEAIQLSKAKTLTKSNDTIVHVELVVAGGRKIYQYSMDRSSTLSSVAWLLRSDSSLPNTTANEDLWTRGKFAVDGNVYDSSTPVAELKNGAEKKIVFSASPK</sequence>
<evidence type="ECO:0000313" key="1">
    <source>
        <dbReference type="EMBL" id="KAK7013987.1"/>
    </source>
</evidence>
<proteinExistence type="predicted"/>
<evidence type="ECO:0008006" key="3">
    <source>
        <dbReference type="Google" id="ProtNLM"/>
    </source>
</evidence>
<comment type="caution">
    <text evidence="1">The sequence shown here is derived from an EMBL/GenBank/DDBJ whole genome shotgun (WGS) entry which is preliminary data.</text>
</comment>